<sequence>MQKNKVYAVWWKIPFGFCAAIDEDSVNKLKALQDVLVVLPDYSLDIKRNCKFGEVLFVESPWGEVQPFSRLSYSSYGYICEPDDPNYALVFVRFCKKLAILKDRSVSIMVPVFASPSLDRHRNVALNTT</sequence>
<dbReference type="Pfam" id="PF21864">
    <property type="entry name" value="MORF_dom"/>
    <property type="match status" value="1"/>
</dbReference>
<proteinExistence type="predicted"/>
<accession>A0A835LEJ4</accession>
<evidence type="ECO:0000259" key="1">
    <source>
        <dbReference type="Pfam" id="PF21864"/>
    </source>
</evidence>
<protein>
    <recommendedName>
        <fullName evidence="1">MORF/ORRM1/DAG-like MORF domain-containing protein</fullName>
    </recommendedName>
</protein>
<evidence type="ECO:0000313" key="2">
    <source>
        <dbReference type="EMBL" id="KAF9588924.1"/>
    </source>
</evidence>
<evidence type="ECO:0000313" key="3">
    <source>
        <dbReference type="Proteomes" id="UP000631114"/>
    </source>
</evidence>
<dbReference type="AlphaFoldDB" id="A0A835LEJ4"/>
<dbReference type="Proteomes" id="UP000631114">
    <property type="component" value="Unassembled WGS sequence"/>
</dbReference>
<dbReference type="EMBL" id="JADFTS010000009">
    <property type="protein sequence ID" value="KAF9588924.1"/>
    <property type="molecule type" value="Genomic_DNA"/>
</dbReference>
<keyword evidence="3" id="KW-1185">Reference proteome</keyword>
<organism evidence="2 3">
    <name type="scientific">Coptis chinensis</name>
    <dbReference type="NCBI Taxonomy" id="261450"/>
    <lineage>
        <taxon>Eukaryota</taxon>
        <taxon>Viridiplantae</taxon>
        <taxon>Streptophyta</taxon>
        <taxon>Embryophyta</taxon>
        <taxon>Tracheophyta</taxon>
        <taxon>Spermatophyta</taxon>
        <taxon>Magnoliopsida</taxon>
        <taxon>Ranunculales</taxon>
        <taxon>Ranunculaceae</taxon>
        <taxon>Coptidoideae</taxon>
        <taxon>Coptis</taxon>
    </lineage>
</organism>
<reference evidence="2 3" key="1">
    <citation type="submission" date="2020-10" db="EMBL/GenBank/DDBJ databases">
        <title>The Coptis chinensis genome and diversification of protoberbering-type alkaloids.</title>
        <authorList>
            <person name="Wang B."/>
            <person name="Shu S."/>
            <person name="Song C."/>
            <person name="Liu Y."/>
        </authorList>
    </citation>
    <scope>NUCLEOTIDE SEQUENCE [LARGE SCALE GENOMIC DNA]</scope>
    <source>
        <strain evidence="2">HL-2020</strain>
        <tissue evidence="2">Leaf</tissue>
    </source>
</reference>
<name>A0A835LEJ4_9MAGN</name>
<comment type="caution">
    <text evidence="2">The sequence shown here is derived from an EMBL/GenBank/DDBJ whole genome shotgun (WGS) entry which is preliminary data.</text>
</comment>
<gene>
    <name evidence="2" type="ORF">IFM89_017603</name>
</gene>
<dbReference type="InterPro" id="IPR054059">
    <property type="entry name" value="MORF/ORRM1/DAG-like_MORF"/>
</dbReference>
<feature type="domain" description="MORF/ORRM1/DAG-like MORF" evidence="1">
    <location>
        <begin position="3"/>
        <end position="49"/>
    </location>
</feature>